<organism evidence="1 2">
    <name type="scientific">Undibacterium hunanense</name>
    <dbReference type="NCBI Taxonomy" id="2762292"/>
    <lineage>
        <taxon>Bacteria</taxon>
        <taxon>Pseudomonadati</taxon>
        <taxon>Pseudomonadota</taxon>
        <taxon>Betaproteobacteria</taxon>
        <taxon>Burkholderiales</taxon>
        <taxon>Oxalobacteraceae</taxon>
        <taxon>Undibacterium</taxon>
    </lineage>
</organism>
<reference evidence="1 2" key="1">
    <citation type="submission" date="2020-08" db="EMBL/GenBank/DDBJ databases">
        <title>Novel species isolated from subtropical streams in China.</title>
        <authorList>
            <person name="Lu H."/>
        </authorList>
    </citation>
    <scope>NUCLEOTIDE SEQUENCE [LARGE SCALE GENOMIC DNA]</scope>
    <source>
        <strain evidence="1 2">CY18W</strain>
    </source>
</reference>
<accession>A0ABR6ZVW9</accession>
<evidence type="ECO:0000313" key="2">
    <source>
        <dbReference type="Proteomes" id="UP000650424"/>
    </source>
</evidence>
<name>A0ABR6ZVW9_9BURK</name>
<protein>
    <submittedName>
        <fullName evidence="1">Ig-like domain-containing protein</fullName>
    </submittedName>
</protein>
<sequence length="140" mass="15489">MIFYDMPQDAGAHASPPAIIARANEKKDVAKTLTIGGFIAVDAKQKFVAWDVAKVACDELRSAGWFREPAYKKKAPDCQVKLVEKKPEHGKLEQLAGGSYQYTPAKGFFGVDKVQFIVDAEGKKVRLMWSTSVLESEPKK</sequence>
<dbReference type="Proteomes" id="UP000650424">
    <property type="component" value="Unassembled WGS sequence"/>
</dbReference>
<dbReference type="EMBL" id="JACOGF010000012">
    <property type="protein sequence ID" value="MBC3919960.1"/>
    <property type="molecule type" value="Genomic_DNA"/>
</dbReference>
<proteinExistence type="predicted"/>
<keyword evidence="2" id="KW-1185">Reference proteome</keyword>
<gene>
    <name evidence="1" type="ORF">H8L32_20990</name>
</gene>
<comment type="caution">
    <text evidence="1">The sequence shown here is derived from an EMBL/GenBank/DDBJ whole genome shotgun (WGS) entry which is preliminary data.</text>
</comment>
<dbReference type="RefSeq" id="WP_186949221.1">
    <property type="nucleotide sequence ID" value="NZ_JACOGF010000012.1"/>
</dbReference>
<evidence type="ECO:0000313" key="1">
    <source>
        <dbReference type="EMBL" id="MBC3919960.1"/>
    </source>
</evidence>